<feature type="chain" id="PRO_5037218023" evidence="1">
    <location>
        <begin position="18"/>
        <end position="233"/>
    </location>
</feature>
<keyword evidence="1" id="KW-0732">Signal</keyword>
<name>A0A914DC83_9BILA</name>
<keyword evidence="3" id="KW-1185">Reference proteome</keyword>
<dbReference type="WBParaSite" id="ACRNAN_scaffold2338.g24685.t1">
    <property type="protein sequence ID" value="ACRNAN_scaffold2338.g24685.t1"/>
    <property type="gene ID" value="ACRNAN_scaffold2338.g24685"/>
</dbReference>
<evidence type="ECO:0000259" key="2">
    <source>
        <dbReference type="PROSITE" id="PS50234"/>
    </source>
</evidence>
<dbReference type="SUPFAM" id="SSF53300">
    <property type="entry name" value="vWA-like"/>
    <property type="match status" value="1"/>
</dbReference>
<dbReference type="InterPro" id="IPR036465">
    <property type="entry name" value="vWFA_dom_sf"/>
</dbReference>
<evidence type="ECO:0000313" key="4">
    <source>
        <dbReference type="WBParaSite" id="ACRNAN_scaffold2338.g24685.t1"/>
    </source>
</evidence>
<feature type="domain" description="VWFA" evidence="2">
    <location>
        <begin position="26"/>
        <end position="220"/>
    </location>
</feature>
<reference evidence="4" key="1">
    <citation type="submission" date="2022-11" db="UniProtKB">
        <authorList>
            <consortium name="WormBaseParasite"/>
        </authorList>
    </citation>
    <scope>IDENTIFICATION</scope>
</reference>
<evidence type="ECO:0000256" key="1">
    <source>
        <dbReference type="SAM" id="SignalP"/>
    </source>
</evidence>
<organism evidence="3 4">
    <name type="scientific">Acrobeloides nanus</name>
    <dbReference type="NCBI Taxonomy" id="290746"/>
    <lineage>
        <taxon>Eukaryota</taxon>
        <taxon>Metazoa</taxon>
        <taxon>Ecdysozoa</taxon>
        <taxon>Nematoda</taxon>
        <taxon>Chromadorea</taxon>
        <taxon>Rhabditida</taxon>
        <taxon>Tylenchina</taxon>
        <taxon>Cephalobomorpha</taxon>
        <taxon>Cephaloboidea</taxon>
        <taxon>Cephalobidae</taxon>
        <taxon>Acrobeloides</taxon>
    </lineage>
</organism>
<dbReference type="AlphaFoldDB" id="A0A914DC83"/>
<feature type="signal peptide" evidence="1">
    <location>
        <begin position="1"/>
        <end position="17"/>
    </location>
</feature>
<evidence type="ECO:0000313" key="3">
    <source>
        <dbReference type="Proteomes" id="UP000887540"/>
    </source>
</evidence>
<accession>A0A914DC83</accession>
<sequence>MKLIVLTFFALFGSINGACPANLEADVVFVVDTSTAVDKASYESIANTLVETFGSCKISAHGVSTTGVRIAIINTPGDDWGTPLVVSSFSTITSTRILKQALENTFPDPLYDPVQASGQMLLSQALQTVNRTDFINNGYRDGGNHVIIYITTTSSPDARALEAAQKIRTSNTYGFLAISYKGNGVNTEALNQFVGGKSCILSANNENDLSVLGVQLINLINQASQNGGNYNCQ</sequence>
<dbReference type="Proteomes" id="UP000887540">
    <property type="component" value="Unplaced"/>
</dbReference>
<proteinExistence type="predicted"/>
<dbReference type="Pfam" id="PF00092">
    <property type="entry name" value="VWA"/>
    <property type="match status" value="1"/>
</dbReference>
<protein>
    <submittedName>
        <fullName evidence="4">VWFA domain-containing protein</fullName>
    </submittedName>
</protein>
<dbReference type="PROSITE" id="PS50234">
    <property type="entry name" value="VWFA"/>
    <property type="match status" value="1"/>
</dbReference>
<dbReference type="InterPro" id="IPR002035">
    <property type="entry name" value="VWF_A"/>
</dbReference>
<dbReference type="Gene3D" id="3.40.50.410">
    <property type="entry name" value="von Willebrand factor, type A domain"/>
    <property type="match status" value="1"/>
</dbReference>
<dbReference type="SMART" id="SM00327">
    <property type="entry name" value="VWA"/>
    <property type="match status" value="1"/>
</dbReference>